<dbReference type="GO" id="GO:0008725">
    <property type="term" value="F:DNA-3-methyladenine glycosylase activity"/>
    <property type="evidence" value="ECO:0007669"/>
    <property type="project" value="UniProtKB-EC"/>
</dbReference>
<evidence type="ECO:0000256" key="2">
    <source>
        <dbReference type="ARBA" id="ARBA00022763"/>
    </source>
</evidence>
<evidence type="ECO:0000256" key="3">
    <source>
        <dbReference type="ARBA" id="ARBA00022801"/>
    </source>
</evidence>
<keyword evidence="2" id="KW-0227">DNA damage</keyword>
<evidence type="ECO:0000256" key="8">
    <source>
        <dbReference type="ARBA" id="ARBA00066766"/>
    </source>
</evidence>
<dbReference type="FunFam" id="1.10.340.30:FF:000009">
    <property type="entry name" value="DNA-3-methyladenine glycosylase I"/>
    <property type="match status" value="1"/>
</dbReference>
<dbReference type="GO" id="GO:0006284">
    <property type="term" value="P:base-excision repair"/>
    <property type="evidence" value="ECO:0007669"/>
    <property type="project" value="InterPro"/>
</dbReference>
<reference evidence="10 11" key="1">
    <citation type="submission" date="2012-09" db="EMBL/GenBank/DDBJ databases">
        <title>Draft Genome Sequences of 6 Strains from Genus Thauera.</title>
        <authorList>
            <person name="Liu B."/>
            <person name="Shapleigh J.P."/>
            <person name="Frostegard A.H."/>
        </authorList>
    </citation>
    <scope>NUCLEOTIDE SEQUENCE [LARGE SCALE GENOMIC DNA]</scope>
    <source>
        <strain evidence="10 11">B4P</strain>
    </source>
</reference>
<evidence type="ECO:0000256" key="6">
    <source>
        <dbReference type="ARBA" id="ARBA00052558"/>
    </source>
</evidence>
<dbReference type="InterPro" id="IPR005019">
    <property type="entry name" value="Adenine_glyco"/>
</dbReference>
<comment type="function">
    <text evidence="7">Hydrolysis of the deoxyribose N-glycosidic bond to excise 3-methyladenine from the damaged DNA polymer formed by alkylation lesions.</text>
</comment>
<dbReference type="GO" id="GO:0046872">
    <property type="term" value="F:metal ion binding"/>
    <property type="evidence" value="ECO:0007669"/>
    <property type="project" value="UniProtKB-KW"/>
</dbReference>
<keyword evidence="5" id="KW-0234">DNA repair</keyword>
<dbReference type="SUPFAM" id="SSF48150">
    <property type="entry name" value="DNA-glycosylase"/>
    <property type="match status" value="1"/>
</dbReference>
<evidence type="ECO:0000256" key="1">
    <source>
        <dbReference type="ARBA" id="ARBA00022723"/>
    </source>
</evidence>
<accession>N6Z4N5</accession>
<comment type="catalytic activity">
    <reaction evidence="6">
        <text>Hydrolysis of alkylated DNA, releasing 3-methyladenine.</text>
        <dbReference type="EC" id="3.2.2.20"/>
    </reaction>
</comment>
<feature type="binding site" evidence="9">
    <location>
        <position position="18"/>
    </location>
    <ligand>
        <name>Zn(2+)</name>
        <dbReference type="ChEBI" id="CHEBI:29105"/>
    </ligand>
</feature>
<dbReference type="EMBL" id="AMXF01000004">
    <property type="protein sequence ID" value="ENO98840.1"/>
    <property type="molecule type" value="Genomic_DNA"/>
</dbReference>
<evidence type="ECO:0000256" key="9">
    <source>
        <dbReference type="PIRSR" id="PIRSR604597-1"/>
    </source>
</evidence>
<dbReference type="EC" id="3.2.2.20" evidence="8"/>
<dbReference type="RefSeq" id="WP_004355817.1">
    <property type="nucleotide sequence ID" value="NZ_AMXF01000004.1"/>
</dbReference>
<dbReference type="InterPro" id="IPR011257">
    <property type="entry name" value="DNA_glycosylase"/>
</dbReference>
<organism evidence="10 11">
    <name type="scientific">Thauera phenylacetica B4P</name>
    <dbReference type="NCBI Taxonomy" id="1234382"/>
    <lineage>
        <taxon>Bacteria</taxon>
        <taxon>Pseudomonadati</taxon>
        <taxon>Pseudomonadota</taxon>
        <taxon>Betaproteobacteria</taxon>
        <taxon>Rhodocyclales</taxon>
        <taxon>Zoogloeaceae</taxon>
        <taxon>Thauera</taxon>
    </lineage>
</organism>
<dbReference type="Proteomes" id="UP000013047">
    <property type="component" value="Unassembled WGS sequence"/>
</dbReference>
<sequence>MPDRCAWCGTDPLYTAYHDLEWGVPNHDDRHLFEMLVLEGAQAGLSWITILRKRENYRRAFDDFDADKVARYTAADVERLMADAGIVRNRLKVESAIANARATLAVRERFGSLDALLWKFVDGVPRDGARRTLADVPGETAESQAMSRELKRLGFRFVGPTVCYAFMQAVGMVNDHVTDCFRHREVGELLAAGGGRPGAGRYTPRRIWGMTGMKGKTVHIRRKPLFCNKRFWLLRRRDEANIRTFEL</sequence>
<keyword evidence="1 9" id="KW-0479">Metal-binding</keyword>
<proteinExistence type="predicted"/>
<dbReference type="NCBIfam" id="TIGR00624">
    <property type="entry name" value="tag"/>
    <property type="match status" value="1"/>
</dbReference>
<name>N6Z4N5_9RHOO</name>
<feature type="binding site" evidence="9">
    <location>
        <position position="180"/>
    </location>
    <ligand>
        <name>Zn(2+)</name>
        <dbReference type="ChEBI" id="CHEBI:29105"/>
    </ligand>
</feature>
<dbReference type="PANTHER" id="PTHR30037:SF4">
    <property type="entry name" value="DNA-3-METHYLADENINE GLYCOSYLASE I"/>
    <property type="match status" value="1"/>
</dbReference>
<dbReference type="AlphaFoldDB" id="N6Z4N5"/>
<evidence type="ECO:0000256" key="4">
    <source>
        <dbReference type="ARBA" id="ARBA00022833"/>
    </source>
</evidence>
<feature type="binding site" evidence="9">
    <location>
        <position position="176"/>
    </location>
    <ligand>
        <name>Zn(2+)</name>
        <dbReference type="ChEBI" id="CHEBI:29105"/>
    </ligand>
</feature>
<dbReference type="InterPro" id="IPR004597">
    <property type="entry name" value="Tag"/>
</dbReference>
<protein>
    <recommendedName>
        <fullName evidence="8">DNA-3-methyladenine glycosylase I</fullName>
        <ecNumber evidence="8">3.2.2.20</ecNumber>
    </recommendedName>
</protein>
<keyword evidence="11" id="KW-1185">Reference proteome</keyword>
<feature type="binding site" evidence="9">
    <location>
        <position position="5"/>
    </location>
    <ligand>
        <name>Zn(2+)</name>
        <dbReference type="ChEBI" id="CHEBI:29105"/>
    </ligand>
</feature>
<evidence type="ECO:0000256" key="5">
    <source>
        <dbReference type="ARBA" id="ARBA00023204"/>
    </source>
</evidence>
<dbReference type="OrthoDB" id="9807664at2"/>
<evidence type="ECO:0000256" key="7">
    <source>
        <dbReference type="ARBA" id="ARBA00057608"/>
    </source>
</evidence>
<gene>
    <name evidence="10" type="ORF">C667_01788</name>
</gene>
<dbReference type="InterPro" id="IPR052891">
    <property type="entry name" value="DNA-3mA_glycosylase"/>
</dbReference>
<keyword evidence="3" id="KW-0378">Hydrolase</keyword>
<keyword evidence="4 9" id="KW-0862">Zinc</keyword>
<evidence type="ECO:0000313" key="11">
    <source>
        <dbReference type="Proteomes" id="UP000013047"/>
    </source>
</evidence>
<dbReference type="PANTHER" id="PTHR30037">
    <property type="entry name" value="DNA-3-METHYLADENINE GLYCOSYLASE 1"/>
    <property type="match status" value="1"/>
</dbReference>
<dbReference type="Gene3D" id="1.10.340.30">
    <property type="entry name" value="Hypothetical protein, domain 2"/>
    <property type="match status" value="1"/>
</dbReference>
<comment type="caution">
    <text evidence="10">The sequence shown here is derived from an EMBL/GenBank/DDBJ whole genome shotgun (WGS) entry which is preliminary data.</text>
</comment>
<evidence type="ECO:0000313" key="10">
    <source>
        <dbReference type="EMBL" id="ENO98840.1"/>
    </source>
</evidence>
<dbReference type="Pfam" id="PF03352">
    <property type="entry name" value="Adenine_glyco"/>
    <property type="match status" value="1"/>
</dbReference>